<keyword evidence="4" id="KW-1185">Reference proteome</keyword>
<name>A0AAE3G271_9GAMM</name>
<evidence type="ECO:0000256" key="1">
    <source>
        <dbReference type="SAM" id="MobiDB-lite"/>
    </source>
</evidence>
<evidence type="ECO:0000313" key="3">
    <source>
        <dbReference type="EMBL" id="MCP1674244.1"/>
    </source>
</evidence>
<proteinExistence type="predicted"/>
<evidence type="ECO:0000256" key="2">
    <source>
        <dbReference type="SAM" id="SignalP"/>
    </source>
</evidence>
<comment type="caution">
    <text evidence="3">The sequence shown here is derived from an EMBL/GenBank/DDBJ whole genome shotgun (WGS) entry which is preliminary data.</text>
</comment>
<dbReference type="RefSeq" id="WP_253476100.1">
    <property type="nucleotide sequence ID" value="NZ_JALJXV010000003.1"/>
</dbReference>
<reference evidence="3" key="1">
    <citation type="submission" date="2022-03" db="EMBL/GenBank/DDBJ databases">
        <title>Genomic Encyclopedia of Type Strains, Phase III (KMG-III): the genomes of soil and plant-associated and newly described type strains.</title>
        <authorList>
            <person name="Whitman W."/>
        </authorList>
    </citation>
    <scope>NUCLEOTIDE SEQUENCE</scope>
    <source>
        <strain evidence="3">ANL 6-2</strain>
    </source>
</reference>
<keyword evidence="2" id="KW-0732">Signal</keyword>
<protein>
    <submittedName>
        <fullName evidence="3">Uncharacterized protein</fullName>
    </submittedName>
</protein>
<accession>A0AAE3G271</accession>
<feature type="compositionally biased region" description="Basic and acidic residues" evidence="1">
    <location>
        <begin position="339"/>
        <end position="350"/>
    </location>
</feature>
<gene>
    <name evidence="3" type="ORF">J2T57_001346</name>
</gene>
<feature type="compositionally biased region" description="Basic and acidic residues" evidence="1">
    <location>
        <begin position="292"/>
        <end position="332"/>
    </location>
</feature>
<evidence type="ECO:0000313" key="4">
    <source>
        <dbReference type="Proteomes" id="UP001205843"/>
    </source>
</evidence>
<sequence>MIITKRMQRTALAVALLISAASAAVIVFYDPPPPPAVESAVAMTTNPYGHRTPLVEARALRSGAIPPLSQALANDSKGELSQYVRAYLYYANNMLLTQSPVTEAREIGFVIDTAPGRQWRIDWDDAYPLGIAYRGGAIFDAEKLQQMAYGILLEWTGQDEWQSAVIRFNGRIDNPGLDFNRALYHIHQELLSQIYVPGIQQSSGFRPLPSLFEADRMIERASREDTWSAISRQYRENNIALLGYLQGIRGARAQSFSQDAYVVVSYFLGPEAILFDRLRNHIGADVEGSQSEEQRREQRERRAQAEREQAQREREAAEMERRRADRERERRGPPAATEGHQRFLPESLRQ</sequence>
<dbReference type="EMBL" id="JALJXV010000003">
    <property type="protein sequence ID" value="MCP1674244.1"/>
    <property type="molecule type" value="Genomic_DNA"/>
</dbReference>
<organism evidence="3 4">
    <name type="scientific">Natronocella acetinitrilica</name>
    <dbReference type="NCBI Taxonomy" id="414046"/>
    <lineage>
        <taxon>Bacteria</taxon>
        <taxon>Pseudomonadati</taxon>
        <taxon>Pseudomonadota</taxon>
        <taxon>Gammaproteobacteria</taxon>
        <taxon>Chromatiales</taxon>
        <taxon>Ectothiorhodospiraceae</taxon>
        <taxon>Natronocella</taxon>
    </lineage>
</organism>
<feature type="chain" id="PRO_5042017317" evidence="2">
    <location>
        <begin position="24"/>
        <end position="350"/>
    </location>
</feature>
<dbReference type="AlphaFoldDB" id="A0AAE3G271"/>
<feature type="signal peptide" evidence="2">
    <location>
        <begin position="1"/>
        <end position="23"/>
    </location>
</feature>
<feature type="region of interest" description="Disordered" evidence="1">
    <location>
        <begin position="286"/>
        <end position="350"/>
    </location>
</feature>
<dbReference type="Proteomes" id="UP001205843">
    <property type="component" value="Unassembled WGS sequence"/>
</dbReference>